<dbReference type="PANTHER" id="PTHR31377">
    <property type="entry name" value="AGMATINE DEIMINASE-RELATED"/>
    <property type="match status" value="1"/>
</dbReference>
<dbReference type="GO" id="GO:0047632">
    <property type="term" value="F:agmatine deiminase activity"/>
    <property type="evidence" value="ECO:0007669"/>
    <property type="project" value="TreeGrafter"/>
</dbReference>
<accession>A0A915JB91</accession>
<dbReference type="GO" id="GO:0004668">
    <property type="term" value="F:protein-arginine deiminase activity"/>
    <property type="evidence" value="ECO:0007669"/>
    <property type="project" value="InterPro"/>
</dbReference>
<dbReference type="WBParaSite" id="nRc.2.0.1.t23422-RA">
    <property type="protein sequence ID" value="nRc.2.0.1.t23422-RA"/>
    <property type="gene ID" value="nRc.2.0.1.g23422"/>
</dbReference>
<dbReference type="GO" id="GO:0009446">
    <property type="term" value="P:putrescine biosynthetic process"/>
    <property type="evidence" value="ECO:0007669"/>
    <property type="project" value="InterPro"/>
</dbReference>
<protein>
    <submittedName>
        <fullName evidence="4">Uncharacterized protein</fullName>
    </submittedName>
</protein>
<keyword evidence="1" id="KW-0378">Hydrolase</keyword>
<reference evidence="4" key="1">
    <citation type="submission" date="2022-11" db="UniProtKB">
        <authorList>
            <consortium name="WormBaseParasite"/>
        </authorList>
    </citation>
    <scope>IDENTIFICATION</scope>
</reference>
<evidence type="ECO:0000256" key="2">
    <source>
        <dbReference type="SAM" id="SignalP"/>
    </source>
</evidence>
<feature type="chain" id="PRO_5036812911" evidence="2">
    <location>
        <begin position="19"/>
        <end position="373"/>
    </location>
</feature>
<proteinExistence type="predicted"/>
<dbReference type="SUPFAM" id="SSF55909">
    <property type="entry name" value="Pentein"/>
    <property type="match status" value="1"/>
</dbReference>
<evidence type="ECO:0000313" key="3">
    <source>
        <dbReference type="Proteomes" id="UP000887565"/>
    </source>
</evidence>
<evidence type="ECO:0000256" key="1">
    <source>
        <dbReference type="ARBA" id="ARBA00022801"/>
    </source>
</evidence>
<keyword evidence="3" id="KW-1185">Reference proteome</keyword>
<dbReference type="Proteomes" id="UP000887565">
    <property type="component" value="Unplaced"/>
</dbReference>
<feature type="signal peptide" evidence="2">
    <location>
        <begin position="1"/>
        <end position="18"/>
    </location>
</feature>
<organism evidence="3 4">
    <name type="scientific">Romanomermis culicivorax</name>
    <name type="common">Nematode worm</name>
    <dbReference type="NCBI Taxonomy" id="13658"/>
    <lineage>
        <taxon>Eukaryota</taxon>
        <taxon>Metazoa</taxon>
        <taxon>Ecdysozoa</taxon>
        <taxon>Nematoda</taxon>
        <taxon>Enoplea</taxon>
        <taxon>Dorylaimia</taxon>
        <taxon>Mermithida</taxon>
        <taxon>Mermithoidea</taxon>
        <taxon>Mermithidae</taxon>
        <taxon>Romanomermis</taxon>
    </lineage>
</organism>
<dbReference type="OMA" id="HSTMMDK"/>
<dbReference type="Pfam" id="PF04371">
    <property type="entry name" value="PAD_porph"/>
    <property type="match status" value="1"/>
</dbReference>
<dbReference type="AlphaFoldDB" id="A0A915JB91"/>
<evidence type="ECO:0000313" key="4">
    <source>
        <dbReference type="WBParaSite" id="nRc.2.0.1.t23422-RA"/>
    </source>
</evidence>
<dbReference type="InterPro" id="IPR007466">
    <property type="entry name" value="Peptidyl-Arg-deiminase_porph"/>
</dbReference>
<sequence length="373" mass="42566">MLLICIFLSYSFLEIVSGFKFSNELGKPLVVISAPSFWDAYYKEKFFDLINFDIDLAKAIAPTDNVLVLADRNTLPYLQGRSHEIPKKLPDDMLLEANIYDIFLRDFSPMGIREVLKFHYAPDGMDAFAARQIDKSMMRFLVQNELRWSKNLTLALSGSQVVDNGVDKAIIDKNVYKENRASWQEWALTIQLMSSFKSIALVEWLNETGPLNDNITTRLDDWMAFIDNDMLAISPMTPENQAILEQSVKKSFKNQVKLVEMPDLFVTEAWNNRTGICGLYTNLLMTNDNVYLPVFGNDPENWLIGQSTMVDKMAVEMVQVNTRRNVVPVNMPRKICQIGAGLRSLTWLARGEMADKLMTAARLKKSADPNLRH</sequence>
<name>A0A915JB91_ROMCU</name>
<dbReference type="PANTHER" id="PTHR31377:SF0">
    <property type="entry name" value="AGMATINE DEIMINASE-RELATED"/>
    <property type="match status" value="1"/>
</dbReference>
<keyword evidence="2" id="KW-0732">Signal</keyword>
<dbReference type="Gene3D" id="3.75.10.10">
    <property type="entry name" value="L-arginine/glycine Amidinotransferase, Chain A"/>
    <property type="match status" value="1"/>
</dbReference>